<reference evidence="1 2" key="1">
    <citation type="journal article" date="2015" name="Genome Biol.">
        <title>Comparative genomics of Steinernema reveals deeply conserved gene regulatory networks.</title>
        <authorList>
            <person name="Dillman A.R."/>
            <person name="Macchietto M."/>
            <person name="Porter C.F."/>
            <person name="Rogers A."/>
            <person name="Williams B."/>
            <person name="Antoshechkin I."/>
            <person name="Lee M.M."/>
            <person name="Goodwin Z."/>
            <person name="Lu X."/>
            <person name="Lewis E.E."/>
            <person name="Goodrich-Blair H."/>
            <person name="Stock S.P."/>
            <person name="Adams B.J."/>
            <person name="Sternberg P.W."/>
            <person name="Mortazavi A."/>
        </authorList>
    </citation>
    <scope>NUCLEOTIDE SEQUENCE [LARGE SCALE GENOMIC DNA]</scope>
    <source>
        <strain evidence="1 2">ALL</strain>
    </source>
</reference>
<name>A0A4U8UVU5_STECR</name>
<keyword evidence="2" id="KW-1185">Reference proteome</keyword>
<evidence type="ECO:0000313" key="2">
    <source>
        <dbReference type="Proteomes" id="UP000298663"/>
    </source>
</evidence>
<dbReference type="EMBL" id="CM016762">
    <property type="protein sequence ID" value="TMS36277.1"/>
    <property type="molecule type" value="Genomic_DNA"/>
</dbReference>
<accession>A0A4U8UVU5</accession>
<evidence type="ECO:0000313" key="1">
    <source>
        <dbReference type="EMBL" id="TMS36277.1"/>
    </source>
</evidence>
<organism evidence="1 2">
    <name type="scientific">Steinernema carpocapsae</name>
    <name type="common">Entomopathogenic nematode</name>
    <dbReference type="NCBI Taxonomy" id="34508"/>
    <lineage>
        <taxon>Eukaryota</taxon>
        <taxon>Metazoa</taxon>
        <taxon>Ecdysozoa</taxon>
        <taxon>Nematoda</taxon>
        <taxon>Chromadorea</taxon>
        <taxon>Rhabditida</taxon>
        <taxon>Tylenchina</taxon>
        <taxon>Panagrolaimomorpha</taxon>
        <taxon>Strongyloidoidea</taxon>
        <taxon>Steinernematidae</taxon>
        <taxon>Steinernema</taxon>
    </lineage>
</organism>
<dbReference type="Proteomes" id="UP000298663">
    <property type="component" value="Chromosome X"/>
</dbReference>
<gene>
    <name evidence="1" type="ORF">L596_003478</name>
</gene>
<reference evidence="1 2" key="2">
    <citation type="journal article" date="2019" name="G3 (Bethesda)">
        <title>Hybrid Assembly of the Genome of the Entomopathogenic Nematode Steinernema carpocapsae Identifies the X-Chromosome.</title>
        <authorList>
            <person name="Serra L."/>
            <person name="Macchietto M."/>
            <person name="Macias-Munoz A."/>
            <person name="McGill C.J."/>
            <person name="Rodriguez I.M."/>
            <person name="Rodriguez B."/>
            <person name="Murad R."/>
            <person name="Mortazavi A."/>
        </authorList>
    </citation>
    <scope>NUCLEOTIDE SEQUENCE [LARGE SCALE GENOMIC DNA]</scope>
    <source>
        <strain evidence="1 2">ALL</strain>
    </source>
</reference>
<dbReference type="AlphaFoldDB" id="A0A4U8UVU5"/>
<proteinExistence type="predicted"/>
<protein>
    <submittedName>
        <fullName evidence="1">Uncharacterized protein</fullName>
    </submittedName>
</protein>
<sequence length="72" mass="8097">MGNVRNLRDSAEPIIIILGCRHFFVVPTCGNIYFNFCCCSKVVFAAIHPSNSDEPPVSPHRCWWWTTGRGAT</sequence>
<dbReference type="EMBL" id="AZBU02000001">
    <property type="protein sequence ID" value="TMS36277.1"/>
    <property type="molecule type" value="Genomic_DNA"/>
</dbReference>
<comment type="caution">
    <text evidence="1">The sequence shown here is derived from an EMBL/GenBank/DDBJ whole genome shotgun (WGS) entry which is preliminary data.</text>
</comment>